<gene>
    <name evidence="6" type="ORF">FHP88_02285</name>
</gene>
<comment type="subcellular location">
    <subcellularLocation>
        <location evidence="1">Membrane</location>
        <topology evidence="1">Single-pass membrane protein</topology>
    </subcellularLocation>
</comment>
<dbReference type="InterPro" id="IPR045584">
    <property type="entry name" value="Pilin-like"/>
</dbReference>
<name>A0A558DV94_9GAMM</name>
<evidence type="ECO:0000256" key="5">
    <source>
        <dbReference type="ARBA" id="ARBA00023136"/>
    </source>
</evidence>
<dbReference type="EMBL" id="VMNH01000004">
    <property type="protein sequence ID" value="TVO77650.1"/>
    <property type="molecule type" value="Genomic_DNA"/>
</dbReference>
<dbReference type="AlphaFoldDB" id="A0A558DV94"/>
<dbReference type="InterPro" id="IPR012902">
    <property type="entry name" value="N_methyl_site"/>
</dbReference>
<keyword evidence="3" id="KW-0812">Transmembrane</keyword>
<dbReference type="Pfam" id="PF07963">
    <property type="entry name" value="N_methyl"/>
    <property type="match status" value="1"/>
</dbReference>
<keyword evidence="4" id="KW-1133">Transmembrane helix</keyword>
<reference evidence="6 7" key="1">
    <citation type="submission" date="2019-07" db="EMBL/GenBank/DDBJ databases">
        <title>The pathways for chlorine oxyanion respiration interact through the shared metabolite chlorate.</title>
        <authorList>
            <person name="Barnum T.P."/>
            <person name="Cheng Y."/>
            <person name="Hill K.A."/>
            <person name="Lucas L.N."/>
            <person name="Carlson H.K."/>
            <person name="Coates J.D."/>
        </authorList>
    </citation>
    <scope>NUCLEOTIDE SEQUENCE [LARGE SCALE GENOMIC DNA]</scope>
    <source>
        <strain evidence="6 7">BK-1</strain>
    </source>
</reference>
<dbReference type="PANTHER" id="PTHR30093">
    <property type="entry name" value="GENERAL SECRETION PATHWAY PROTEIN G"/>
    <property type="match status" value="1"/>
</dbReference>
<dbReference type="SUPFAM" id="SSF54523">
    <property type="entry name" value="Pili subunits"/>
    <property type="match status" value="1"/>
</dbReference>
<proteinExistence type="predicted"/>
<evidence type="ECO:0000313" key="6">
    <source>
        <dbReference type="EMBL" id="TVO77650.1"/>
    </source>
</evidence>
<accession>A0A558DV94</accession>
<dbReference type="NCBIfam" id="TIGR02532">
    <property type="entry name" value="IV_pilin_GFxxxE"/>
    <property type="match status" value="1"/>
</dbReference>
<evidence type="ECO:0000256" key="3">
    <source>
        <dbReference type="ARBA" id="ARBA00022692"/>
    </source>
</evidence>
<evidence type="ECO:0000256" key="1">
    <source>
        <dbReference type="ARBA" id="ARBA00004167"/>
    </source>
</evidence>
<dbReference type="Gene3D" id="3.30.700.10">
    <property type="entry name" value="Glycoprotein, Type 4 Pilin"/>
    <property type="match status" value="1"/>
</dbReference>
<comment type="caution">
    <text evidence="6">The sequence shown here is derived from an EMBL/GenBank/DDBJ whole genome shotgun (WGS) entry which is preliminary data.</text>
</comment>
<dbReference type="GO" id="GO:0016020">
    <property type="term" value="C:membrane"/>
    <property type="evidence" value="ECO:0007669"/>
    <property type="project" value="UniProtKB-SubCell"/>
</dbReference>
<evidence type="ECO:0000256" key="2">
    <source>
        <dbReference type="ARBA" id="ARBA00022481"/>
    </source>
</evidence>
<organism evidence="6 7">
    <name type="scientific">Sedimenticola selenatireducens</name>
    <dbReference type="NCBI Taxonomy" id="191960"/>
    <lineage>
        <taxon>Bacteria</taxon>
        <taxon>Pseudomonadati</taxon>
        <taxon>Pseudomonadota</taxon>
        <taxon>Gammaproteobacteria</taxon>
        <taxon>Chromatiales</taxon>
        <taxon>Sedimenticolaceae</taxon>
        <taxon>Sedimenticola</taxon>
    </lineage>
</organism>
<dbReference type="Proteomes" id="UP000316649">
    <property type="component" value="Unassembled WGS sequence"/>
</dbReference>
<sequence>MMKQQAGFTLIELVVVILILSVLAATALPRFMNVQDQAHEAAVKGAGGGFGSAVSLAHAQWVANGHTGAEVDLAGFGDDTVDTNANGWPVGTDDGNNVNNANDCRSIWTGIMQNPPSVTGATSDYIVTRAAQVCTYTYRAINTMSIVYNATNGAVTVDAIP</sequence>
<evidence type="ECO:0000256" key="4">
    <source>
        <dbReference type="ARBA" id="ARBA00022989"/>
    </source>
</evidence>
<keyword evidence="7" id="KW-1185">Reference proteome</keyword>
<keyword evidence="5" id="KW-0472">Membrane</keyword>
<dbReference type="OrthoDB" id="6386726at2"/>
<keyword evidence="2" id="KW-0488">Methylation</keyword>
<protein>
    <submittedName>
        <fullName evidence="6">Prepilin-type N-terminal cleavage/methylation domain-containing protein</fullName>
    </submittedName>
</protein>
<evidence type="ECO:0000313" key="7">
    <source>
        <dbReference type="Proteomes" id="UP000316649"/>
    </source>
</evidence>
<dbReference type="PROSITE" id="PS00409">
    <property type="entry name" value="PROKAR_NTER_METHYL"/>
    <property type="match status" value="1"/>
</dbReference>
<dbReference type="PANTHER" id="PTHR30093:SF44">
    <property type="entry name" value="TYPE II SECRETION SYSTEM CORE PROTEIN G"/>
    <property type="match status" value="1"/>
</dbReference>